<evidence type="ECO:0000259" key="2">
    <source>
        <dbReference type="Pfam" id="PF13628"/>
    </source>
</evidence>
<protein>
    <submittedName>
        <fullName evidence="3">DUF4142 domain-containing protein</fullName>
    </submittedName>
</protein>
<dbReference type="EMBL" id="CP042306">
    <property type="protein sequence ID" value="QDZ06798.1"/>
    <property type="molecule type" value="Genomic_DNA"/>
</dbReference>
<keyword evidence="4" id="KW-1185">Reference proteome</keyword>
<dbReference type="InterPro" id="IPR025419">
    <property type="entry name" value="DUF4142"/>
</dbReference>
<dbReference type="Pfam" id="PF13628">
    <property type="entry name" value="DUF4142"/>
    <property type="match status" value="1"/>
</dbReference>
<feature type="signal peptide" evidence="1">
    <location>
        <begin position="1"/>
        <end position="19"/>
    </location>
</feature>
<proteinExistence type="predicted"/>
<dbReference type="PANTHER" id="PTHR38593:SF1">
    <property type="entry name" value="BLR2558 PROTEIN"/>
    <property type="match status" value="1"/>
</dbReference>
<dbReference type="InterPro" id="IPR012347">
    <property type="entry name" value="Ferritin-like"/>
</dbReference>
<dbReference type="RefSeq" id="WP_146569882.1">
    <property type="nucleotide sequence ID" value="NZ_CP042306.1"/>
</dbReference>
<dbReference type="Proteomes" id="UP000315673">
    <property type="component" value="Chromosome"/>
</dbReference>
<feature type="chain" id="PRO_5023074134" evidence="1">
    <location>
        <begin position="20"/>
        <end position="160"/>
    </location>
</feature>
<feature type="domain" description="DUF4142" evidence="2">
    <location>
        <begin position="26"/>
        <end position="159"/>
    </location>
</feature>
<dbReference type="OrthoDB" id="8005547at2"/>
<evidence type="ECO:0000313" key="4">
    <source>
        <dbReference type="Proteomes" id="UP000315673"/>
    </source>
</evidence>
<keyword evidence="1" id="KW-0732">Signal</keyword>
<dbReference type="AlphaFoldDB" id="A0A5B8LF09"/>
<organism evidence="3 4">
    <name type="scientific">Sphingomonas panacisoli</name>
    <dbReference type="NCBI Taxonomy" id="1813879"/>
    <lineage>
        <taxon>Bacteria</taxon>
        <taxon>Pseudomonadati</taxon>
        <taxon>Pseudomonadota</taxon>
        <taxon>Alphaproteobacteria</taxon>
        <taxon>Sphingomonadales</taxon>
        <taxon>Sphingomonadaceae</taxon>
        <taxon>Sphingomonas</taxon>
    </lineage>
</organism>
<dbReference type="KEGG" id="spai:FPZ24_04330"/>
<gene>
    <name evidence="3" type="ORF">FPZ24_04330</name>
</gene>
<dbReference type="PANTHER" id="PTHR38593">
    <property type="entry name" value="BLR2558 PROTEIN"/>
    <property type="match status" value="1"/>
</dbReference>
<name>A0A5B8LF09_9SPHN</name>
<evidence type="ECO:0000256" key="1">
    <source>
        <dbReference type="SAM" id="SignalP"/>
    </source>
</evidence>
<sequence>MKIVWGMALLAATPAALMAQMAAPPTKDFVKKAGASDLFERQEGRLMMTSTNPAVKKFAAEMVRDHTKSTNDIKAAARASRVVVPAPKLDAEQMRNLAALRAASGAARDQLYIDQQKAAHQSALVLMEAYGREGGAKPLRTAASKIAPVVKMHLDMLSKM</sequence>
<dbReference type="Gene3D" id="1.20.1260.10">
    <property type="match status" value="1"/>
</dbReference>
<accession>A0A5B8LF09</accession>
<reference evidence="3 4" key="1">
    <citation type="submission" date="2019-07" db="EMBL/GenBank/DDBJ databases">
        <title>Full genome sequence of Sphingomonas sp. 4R-6-7(HKS19).</title>
        <authorList>
            <person name="Im W.-T."/>
        </authorList>
    </citation>
    <scope>NUCLEOTIDE SEQUENCE [LARGE SCALE GENOMIC DNA]</scope>
    <source>
        <strain evidence="3 4">HKS19</strain>
    </source>
</reference>
<evidence type="ECO:0000313" key="3">
    <source>
        <dbReference type="EMBL" id="QDZ06798.1"/>
    </source>
</evidence>